<accession>G5JZ87</accession>
<evidence type="ECO:0000313" key="2">
    <source>
        <dbReference type="EMBL" id="EHJ53379.1"/>
    </source>
</evidence>
<keyword evidence="3" id="KW-1185">Reference proteome</keyword>
<reference evidence="2 3" key="1">
    <citation type="journal article" date="2014" name="Int. J. Syst. Evol. Microbiol.">
        <title>Phylogenomics and the dynamic genome evolution of the genus Streptococcus.</title>
        <authorList>
            <consortium name="The Broad Institute Genome Sequencing Platform"/>
            <person name="Richards V.P."/>
            <person name="Palmer S.R."/>
            <person name="Pavinski Bitar P.D."/>
            <person name="Qin X."/>
            <person name="Weinstock G.M."/>
            <person name="Highlander S.K."/>
            <person name="Town C.D."/>
            <person name="Burne R.A."/>
            <person name="Stanhope M.J."/>
        </authorList>
    </citation>
    <scope>NUCLEOTIDE SEQUENCE [LARGE SCALE GENOMIC DNA]</scope>
    <source>
        <strain evidence="2 3">NCTC 11558</strain>
    </source>
</reference>
<name>G5JZ87_9STRE</name>
<protein>
    <submittedName>
        <fullName evidence="2">Uncharacterized protein</fullName>
    </submittedName>
</protein>
<keyword evidence="1" id="KW-0472">Membrane</keyword>
<organism evidence="2 3">
    <name type="scientific">Streptococcus macacae NCTC 11558</name>
    <dbReference type="NCBI Taxonomy" id="764298"/>
    <lineage>
        <taxon>Bacteria</taxon>
        <taxon>Bacillati</taxon>
        <taxon>Bacillota</taxon>
        <taxon>Bacilli</taxon>
        <taxon>Lactobacillales</taxon>
        <taxon>Streptococcaceae</taxon>
        <taxon>Streptococcus</taxon>
    </lineage>
</organism>
<dbReference type="EMBL" id="AEUW02000001">
    <property type="protein sequence ID" value="EHJ53379.1"/>
    <property type="molecule type" value="Genomic_DNA"/>
</dbReference>
<dbReference type="Proteomes" id="UP000003573">
    <property type="component" value="Unassembled WGS sequence"/>
</dbReference>
<feature type="transmembrane region" description="Helical" evidence="1">
    <location>
        <begin position="43"/>
        <end position="63"/>
    </location>
</feature>
<keyword evidence="1" id="KW-1133">Transmembrane helix</keyword>
<proteinExistence type="predicted"/>
<evidence type="ECO:0000313" key="3">
    <source>
        <dbReference type="Proteomes" id="UP000003573"/>
    </source>
</evidence>
<gene>
    <name evidence="2" type="ORF">STRMA_0503</name>
</gene>
<evidence type="ECO:0000256" key="1">
    <source>
        <dbReference type="SAM" id="Phobius"/>
    </source>
</evidence>
<dbReference type="AlphaFoldDB" id="G5JZ87"/>
<keyword evidence="1" id="KW-0812">Transmembrane</keyword>
<comment type="caution">
    <text evidence="2">The sequence shown here is derived from an EMBL/GenBank/DDBJ whole genome shotgun (WGS) entry which is preliminary data.</text>
</comment>
<sequence length="64" mass="7215">MVKRYDSFKKGLLAAAAGNLSYVFHFFCGKLKKAISQPFLKESHNCTNLIVTAIFLFCLVILFP</sequence>
<feature type="transmembrane region" description="Helical" evidence="1">
    <location>
        <begin position="12"/>
        <end position="31"/>
    </location>
</feature>